<evidence type="ECO:0000313" key="1">
    <source>
        <dbReference type="EMBL" id="GHD59828.1"/>
    </source>
</evidence>
<reference evidence="1" key="2">
    <citation type="submission" date="2020-09" db="EMBL/GenBank/DDBJ databases">
        <authorList>
            <person name="Sun Q."/>
            <person name="Kim S."/>
        </authorList>
    </citation>
    <scope>NUCLEOTIDE SEQUENCE</scope>
    <source>
        <strain evidence="1">KCTC 42651</strain>
    </source>
</reference>
<evidence type="ECO:0008006" key="3">
    <source>
        <dbReference type="Google" id="ProtNLM"/>
    </source>
</evidence>
<dbReference type="AlphaFoldDB" id="A0A918XWK0"/>
<dbReference type="EMBL" id="BMZS01000011">
    <property type="protein sequence ID" value="GHD59828.1"/>
    <property type="molecule type" value="Genomic_DNA"/>
</dbReference>
<name>A0A918XWK0_9PROT</name>
<reference evidence="1" key="1">
    <citation type="journal article" date="2014" name="Int. J. Syst. Evol. Microbiol.">
        <title>Complete genome sequence of Corynebacterium casei LMG S-19264T (=DSM 44701T), isolated from a smear-ripened cheese.</title>
        <authorList>
            <consortium name="US DOE Joint Genome Institute (JGI-PGF)"/>
            <person name="Walter F."/>
            <person name="Albersmeier A."/>
            <person name="Kalinowski J."/>
            <person name="Ruckert C."/>
        </authorList>
    </citation>
    <scope>NUCLEOTIDE SEQUENCE</scope>
    <source>
        <strain evidence="1">KCTC 42651</strain>
    </source>
</reference>
<gene>
    <name evidence="1" type="ORF">GCM10017083_44930</name>
</gene>
<proteinExistence type="predicted"/>
<evidence type="ECO:0000313" key="2">
    <source>
        <dbReference type="Proteomes" id="UP000630353"/>
    </source>
</evidence>
<sequence>MSEHPSIARTREILAVAQDDDLRELLRYWLALHPAARLPERAAFDPLAVPMALPRLVLTEVERDPYRFRVRVMGTAIVTAFGADFTGRYLDEVLPDFESDYSYLHRVEVVETGMPNYRHGDARMSFKLDFAPLERVYLPFASDGERVDMILAMAVYLARHPPAAGRALRRSVPHRVGGMPPR</sequence>
<organism evidence="1 2">
    <name type="scientific">Thalassobaculum fulvum</name>
    <dbReference type="NCBI Taxonomy" id="1633335"/>
    <lineage>
        <taxon>Bacteria</taxon>
        <taxon>Pseudomonadati</taxon>
        <taxon>Pseudomonadota</taxon>
        <taxon>Alphaproteobacteria</taxon>
        <taxon>Rhodospirillales</taxon>
        <taxon>Thalassobaculaceae</taxon>
        <taxon>Thalassobaculum</taxon>
    </lineage>
</organism>
<keyword evidence="2" id="KW-1185">Reference proteome</keyword>
<protein>
    <recommendedName>
        <fullName evidence="3">PAS domain-containing protein</fullName>
    </recommendedName>
</protein>
<dbReference type="Proteomes" id="UP000630353">
    <property type="component" value="Unassembled WGS sequence"/>
</dbReference>
<comment type="caution">
    <text evidence="1">The sequence shown here is derived from an EMBL/GenBank/DDBJ whole genome shotgun (WGS) entry which is preliminary data.</text>
</comment>
<dbReference type="RefSeq" id="WP_189993864.1">
    <property type="nucleotide sequence ID" value="NZ_BMZS01000011.1"/>
</dbReference>
<dbReference type="Pfam" id="PF07310">
    <property type="entry name" value="PAS_5"/>
    <property type="match status" value="1"/>
</dbReference>
<accession>A0A918XWK0</accession>
<dbReference type="InterPro" id="IPR009922">
    <property type="entry name" value="DUF1457"/>
</dbReference>